<feature type="compositionally biased region" description="Polar residues" evidence="1">
    <location>
        <begin position="1501"/>
        <end position="1518"/>
    </location>
</feature>
<organism evidence="3 4">
    <name type="scientific">Stegodyphus mimosarum</name>
    <name type="common">African social velvet spider</name>
    <dbReference type="NCBI Taxonomy" id="407821"/>
    <lineage>
        <taxon>Eukaryota</taxon>
        <taxon>Metazoa</taxon>
        <taxon>Ecdysozoa</taxon>
        <taxon>Arthropoda</taxon>
        <taxon>Chelicerata</taxon>
        <taxon>Arachnida</taxon>
        <taxon>Araneae</taxon>
        <taxon>Araneomorphae</taxon>
        <taxon>Entelegynae</taxon>
        <taxon>Eresoidea</taxon>
        <taxon>Eresidae</taxon>
        <taxon>Stegodyphus</taxon>
    </lineage>
</organism>
<feature type="compositionally biased region" description="Polar residues" evidence="1">
    <location>
        <begin position="380"/>
        <end position="390"/>
    </location>
</feature>
<evidence type="ECO:0000259" key="2">
    <source>
        <dbReference type="PROSITE" id="PS50982"/>
    </source>
</evidence>
<evidence type="ECO:0000313" key="3">
    <source>
        <dbReference type="EMBL" id="KFM79554.1"/>
    </source>
</evidence>
<dbReference type="OrthoDB" id="61560at2759"/>
<feature type="compositionally biased region" description="Basic and acidic residues" evidence="1">
    <location>
        <begin position="349"/>
        <end position="368"/>
    </location>
</feature>
<feature type="region of interest" description="Disordered" evidence="1">
    <location>
        <begin position="1257"/>
        <end position="1321"/>
    </location>
</feature>
<dbReference type="Proteomes" id="UP000054359">
    <property type="component" value="Unassembled WGS sequence"/>
</dbReference>
<dbReference type="SUPFAM" id="SSF81383">
    <property type="entry name" value="F-box domain"/>
    <property type="match status" value="1"/>
</dbReference>
<dbReference type="Pfam" id="PF12937">
    <property type="entry name" value="F-box-like"/>
    <property type="match status" value="1"/>
</dbReference>
<feature type="compositionally biased region" description="Low complexity" evidence="1">
    <location>
        <begin position="1600"/>
        <end position="1615"/>
    </location>
</feature>
<feature type="region of interest" description="Disordered" evidence="1">
    <location>
        <begin position="1437"/>
        <end position="1630"/>
    </location>
</feature>
<feature type="compositionally biased region" description="Basic and acidic residues" evidence="1">
    <location>
        <begin position="1294"/>
        <end position="1306"/>
    </location>
</feature>
<dbReference type="InterPro" id="IPR016177">
    <property type="entry name" value="DNA-bd_dom_sf"/>
</dbReference>
<protein>
    <submittedName>
        <fullName evidence="3">Bromodomain adjacent to zinc finger domain protein 2B</fullName>
    </submittedName>
</protein>
<feature type="compositionally biased region" description="Basic and acidic residues" evidence="1">
    <location>
        <begin position="1520"/>
        <end position="1533"/>
    </location>
</feature>
<feature type="compositionally biased region" description="Polar residues" evidence="1">
    <location>
        <begin position="1466"/>
        <end position="1482"/>
    </location>
</feature>
<reference evidence="3 4" key="1">
    <citation type="submission" date="2013-11" db="EMBL/GenBank/DDBJ databases">
        <title>Genome sequencing of Stegodyphus mimosarum.</title>
        <authorList>
            <person name="Bechsgaard J."/>
        </authorList>
    </citation>
    <scope>NUCLEOTIDE SEQUENCE [LARGE SCALE GENOMIC DNA]</scope>
</reference>
<feature type="region of interest" description="Disordered" evidence="1">
    <location>
        <begin position="618"/>
        <end position="671"/>
    </location>
</feature>
<dbReference type="EMBL" id="KK121016">
    <property type="protein sequence ID" value="KFM79554.1"/>
    <property type="molecule type" value="Genomic_DNA"/>
</dbReference>
<dbReference type="PROSITE" id="PS50982">
    <property type="entry name" value="MBD"/>
    <property type="match status" value="1"/>
</dbReference>
<feature type="compositionally biased region" description="Polar residues" evidence="1">
    <location>
        <begin position="1274"/>
        <end position="1283"/>
    </location>
</feature>
<feature type="compositionally biased region" description="Polar residues" evidence="1">
    <location>
        <begin position="652"/>
        <end position="665"/>
    </location>
</feature>
<dbReference type="STRING" id="407821.A0A087UQB5"/>
<feature type="region of interest" description="Disordered" evidence="1">
    <location>
        <begin position="450"/>
        <end position="556"/>
    </location>
</feature>
<dbReference type="Gene3D" id="1.20.1280.50">
    <property type="match status" value="1"/>
</dbReference>
<dbReference type="InterPro" id="IPR001810">
    <property type="entry name" value="F-box_dom"/>
</dbReference>
<dbReference type="CDD" id="cd09917">
    <property type="entry name" value="F-box_SF"/>
    <property type="match status" value="1"/>
</dbReference>
<feature type="compositionally biased region" description="Basic residues" evidence="1">
    <location>
        <begin position="399"/>
        <end position="411"/>
    </location>
</feature>
<sequence length="2097" mass="232222">MESENFKLQVSPASSPVKNLMQESSGSPLYQEHRFPNVIKQNPVCGQKLVKIIRNDSYSQGNDSGAQTRKLPIITSVNKVGVNPKTFQFVSTKHLTDMCKNTDVLSNLPKPVVETISTPVLKDYTVIEPYVDDPASPVKPKPIITVPVEIIPSPELPKKESVAETPHVTIEHASTSAKQGKTPRSVFLNGAVKQISTPIRHDAELIGKIDEISKDKDLNMDSDKNILDQCPSVLKAKNIVVGVMESVFSMTQKSKKVSKLKPNVNRVQKNPRNASVGSTLECQTYNTTLNDILFGFDEIDDLTDECTSLNSSSEISAVTPISDSSNNVIDSSHSWQPDKKEINAVQLTNDKRGLPFSDEKQTVKEHSEKARKKRKLFESPHNSDTWSASECENENDIPRKKKLNPKKKRPSRLVGNLQKVTRNDVKANISSEPERTVDNISVQKSLNDSLKINPSVSPKKLKHAEKRTVKTSDKSPISTNRLQELPYVSPISNQSELSITHSESSDKIVKDVPKSPSLRNRRNSHDRADRSSIKNKSTGRVDNESKPFSENVPNFKRNISKRLSRYKISSESKKGGKYMRSNFKSEMKNKRKRKTLMRGKKKLSKPDDIIREIKTITGGNIPRGKSKKISYSSASEKDDPEFDAVSDDSESETCSSKLRNNSPGRANSRKKVRTLKVLFKRAKRKKSSNNQSMDFNPISISVLDNANNSNSVLDSNKSLNSTFREGDREKMDTSCKAESKIENDTFVCETKPEYFIVENNVQCDDASAISSMYQVASPVKNSVNTDISKVDGTKFVVSTRNSGDDEVNSNSNEVQDIRNLLLKIVETISCEPIYTDSDSDEESINSNLNNSVPELEVDSNKNVVNLPTVNENIDLNVDAESEISINSSAIDPTSSIAQNLNSELYESTINVAHSSKNLSENKKPHMAKRKCPKIKISISKTVIDTDGREESWYISERKPSTDSVQSEVSSEEAKVESEAEIICDKLNIMLEASSMPAISEKEISQSATKTCDESLEHLVQGANDNNSNTDVSSNNVENPDMTEDIPHFSNELSECEVAEQQCILPDGQQQVMGSQCSVKAFDSFAGKKEESIESVNPKEALVTETVSESGDLAKSECSVEAHASSIIESEVSVEAECSVEAVSSAGESEKQVKLECSLERVSSDVENGEPLKPEYSVEEINSAVESEEPTKSEHSMDVISSAVENEEPVKSQIFDTSAAKKEEPVIECSVKNPSDTPTDSTVRIHKELSVALEVMNNFATDVKSPKSLKRKRNSTPLRASGRSNVKVEASSDCSGKEQTSKVEKKSPKSSPHVTPVRKKNYDPEAVTIPFTMVEKKSPKSSPHVTPVRKKNYDPEAVTVPFTMGWMRELVHRANQEEGRKQSDIYYFAPEGVKLRSMREVAAYLSKKENYALTVENFTYAKELIYREPFEIERSAKQKASVCNTPSPSSNLSSVNTSKRKQHSVSKKQTPPTHSKKQTAPTYSSSSKEHSSKSPKNDTLETARNSGTRKSTRRTSLNTEECVKKENEDSDSIKPRPSRKIIKKVPFDNSFEEKTPVRKCRLDNKQNSSTENKTSAPVILSDSSTKSNTHLSANKSGKLFTSPSNNTENTSSVNLSVDKQSSNQPPKTQKRYKVKCTYSKTESMVQRPCTPLCRVAHYQYPSVQCAICLCLFHPSCVPPVSRGVKFACKPCTIVKLESNRLRVNSATASIPVCEIPDASLENIDSSLLEPEVICQTYSAALPVNCMSDRIPGVLFTQLSVPNLPFENSQRKMFFCCSYSNSPTIANNPLSNYSSTLGEVRSTLNQLKVLSSSTMPEARGVTSSQTFPSNNSSFNFTSLSSHQQKCLGIPRAAINNPVSCRYMVYNIKKPSSNICGGLQYSSMNRNIPRPVLQKNASEFSSVQPPPTVLTEQLKQPSYTYSRSEALYNTSVPSCSYQTSKSFVQDMEMERVLNPTKKTKFSVTPESNSTNIRSNHTSIRNNVSASKTVSSDIAASSSSSTDLKSLSVEDNCRDYVENALNVIVSANNNSKTCQESFKKSDALCSKQQLIGEKLGSDHTSSSSEEAAVNDCKYLPFVFKMLSICDLLRASQVCRSWRDIA</sequence>
<keyword evidence="4" id="KW-1185">Reference proteome</keyword>
<feature type="compositionally biased region" description="Basic and acidic residues" evidence="1">
    <location>
        <begin position="503"/>
        <end position="513"/>
    </location>
</feature>
<feature type="domain" description="MBD" evidence="2">
    <location>
        <begin position="1351"/>
        <end position="1424"/>
    </location>
</feature>
<name>A0A087UQB5_STEMI</name>
<gene>
    <name evidence="3" type="ORF">X975_23355</name>
</gene>
<feature type="compositionally biased region" description="Polar residues" evidence="1">
    <location>
        <begin position="1564"/>
        <end position="1594"/>
    </location>
</feature>
<feature type="compositionally biased region" description="Basic and acidic residues" evidence="1">
    <location>
        <begin position="1550"/>
        <end position="1563"/>
    </location>
</feature>
<evidence type="ECO:0000313" key="4">
    <source>
        <dbReference type="Proteomes" id="UP000054359"/>
    </source>
</evidence>
<dbReference type="CDD" id="cd00122">
    <property type="entry name" value="MBD"/>
    <property type="match status" value="1"/>
</dbReference>
<accession>A0A087UQB5</accession>
<feature type="compositionally biased region" description="Low complexity" evidence="1">
    <location>
        <begin position="1443"/>
        <end position="1456"/>
    </location>
</feature>
<dbReference type="Gene3D" id="3.30.890.10">
    <property type="entry name" value="Methyl-cpg-binding Protein 2, Chain A"/>
    <property type="match status" value="1"/>
</dbReference>
<dbReference type="SMART" id="SM00391">
    <property type="entry name" value="MBD"/>
    <property type="match status" value="1"/>
</dbReference>
<feature type="region of interest" description="Disordered" evidence="1">
    <location>
        <begin position="347"/>
        <end position="432"/>
    </location>
</feature>
<feature type="compositionally biased region" description="Basic and acidic residues" evidence="1">
    <location>
        <begin position="1486"/>
        <end position="1500"/>
    </location>
</feature>
<dbReference type="InterPro" id="IPR036047">
    <property type="entry name" value="F-box-like_dom_sf"/>
</dbReference>
<feature type="compositionally biased region" description="Acidic residues" evidence="1">
    <location>
        <begin position="638"/>
        <end position="651"/>
    </location>
</feature>
<feature type="non-terminal residue" evidence="3">
    <location>
        <position position="2097"/>
    </location>
</feature>
<dbReference type="GO" id="GO:0003677">
    <property type="term" value="F:DNA binding"/>
    <property type="evidence" value="ECO:0007669"/>
    <property type="project" value="InterPro"/>
</dbReference>
<dbReference type="InterPro" id="IPR001739">
    <property type="entry name" value="Methyl_CpG_DNA-bd"/>
</dbReference>
<proteinExistence type="predicted"/>
<dbReference type="SUPFAM" id="SSF54171">
    <property type="entry name" value="DNA-binding domain"/>
    <property type="match status" value="1"/>
</dbReference>
<feature type="compositionally biased region" description="Polar residues" evidence="1">
    <location>
        <begin position="1616"/>
        <end position="1626"/>
    </location>
</feature>
<dbReference type="Pfam" id="PF01429">
    <property type="entry name" value="MBD"/>
    <property type="match status" value="1"/>
</dbReference>
<evidence type="ECO:0000256" key="1">
    <source>
        <dbReference type="SAM" id="MobiDB-lite"/>
    </source>
</evidence>
<feature type="compositionally biased region" description="Basic and acidic residues" evidence="1">
    <location>
        <begin position="523"/>
        <end position="532"/>
    </location>
</feature>
<feature type="compositionally biased region" description="Polar residues" evidence="1">
    <location>
        <begin position="490"/>
        <end position="502"/>
    </location>
</feature>